<dbReference type="InterPro" id="IPR003607">
    <property type="entry name" value="HD/PDEase_dom"/>
</dbReference>
<dbReference type="KEGG" id="xyl:ET495_06830"/>
<comment type="similarity">
    <text evidence="2">Belongs to the dGTPase family. Type 2 subfamily.</text>
</comment>
<dbReference type="InterPro" id="IPR026875">
    <property type="entry name" value="PHydrolase_assoc_dom"/>
</dbReference>
<dbReference type="EMBL" id="CP035495">
    <property type="protein sequence ID" value="QAY63002.1"/>
    <property type="molecule type" value="Genomic_DNA"/>
</dbReference>
<dbReference type="PANTHER" id="PTHR11373:SF32">
    <property type="entry name" value="DEOXYGUANOSINETRIPHOSPHATE TRIPHOSPHOHYDROLASE"/>
    <property type="match status" value="1"/>
</dbReference>
<keyword evidence="1 2" id="KW-0378">Hydrolase</keyword>
<evidence type="ECO:0000313" key="5">
    <source>
        <dbReference type="EMBL" id="QAY63002.1"/>
    </source>
</evidence>
<dbReference type="Pfam" id="PF13286">
    <property type="entry name" value="HD_assoc"/>
    <property type="match status" value="1"/>
</dbReference>
<dbReference type="NCBIfam" id="TIGR01353">
    <property type="entry name" value="dGTP_triPase"/>
    <property type="match status" value="1"/>
</dbReference>
<dbReference type="GO" id="GO:0008832">
    <property type="term" value="F:dGTPase activity"/>
    <property type="evidence" value="ECO:0007669"/>
    <property type="project" value="TreeGrafter"/>
</dbReference>
<dbReference type="SMART" id="SM00471">
    <property type="entry name" value="HDc"/>
    <property type="match status" value="1"/>
</dbReference>
<dbReference type="PROSITE" id="PS51831">
    <property type="entry name" value="HD"/>
    <property type="match status" value="1"/>
</dbReference>
<dbReference type="InterPro" id="IPR006674">
    <property type="entry name" value="HD_domain"/>
</dbReference>
<dbReference type="GO" id="GO:0006203">
    <property type="term" value="P:dGTP catabolic process"/>
    <property type="evidence" value="ECO:0007669"/>
    <property type="project" value="TreeGrafter"/>
</dbReference>
<dbReference type="InterPro" id="IPR050135">
    <property type="entry name" value="dGTPase-like"/>
</dbReference>
<dbReference type="NCBIfam" id="NF002829">
    <property type="entry name" value="PRK03007.1"/>
    <property type="match status" value="1"/>
</dbReference>
<evidence type="ECO:0000259" key="4">
    <source>
        <dbReference type="PROSITE" id="PS51831"/>
    </source>
</evidence>
<dbReference type="Pfam" id="PF01966">
    <property type="entry name" value="HD"/>
    <property type="match status" value="1"/>
</dbReference>
<evidence type="ECO:0000313" key="6">
    <source>
        <dbReference type="Proteomes" id="UP000291758"/>
    </source>
</evidence>
<protein>
    <recommendedName>
        <fullName evidence="2">Deoxyguanosinetriphosphate triphosphohydrolase-like protein</fullName>
    </recommendedName>
</protein>
<dbReference type="Gene3D" id="1.10.3210.10">
    <property type="entry name" value="Hypothetical protein af1432"/>
    <property type="match status" value="1"/>
</dbReference>
<organism evidence="5 6">
    <name type="scientific">Xylanimonas allomyrinae</name>
    <dbReference type="NCBI Taxonomy" id="2509459"/>
    <lineage>
        <taxon>Bacteria</taxon>
        <taxon>Bacillati</taxon>
        <taxon>Actinomycetota</taxon>
        <taxon>Actinomycetes</taxon>
        <taxon>Micrococcales</taxon>
        <taxon>Promicromonosporaceae</taxon>
        <taxon>Xylanimonas</taxon>
    </lineage>
</organism>
<gene>
    <name evidence="5" type="ORF">ET495_06830</name>
</gene>
<evidence type="ECO:0000256" key="3">
    <source>
        <dbReference type="SAM" id="MobiDB-lite"/>
    </source>
</evidence>
<dbReference type="PANTHER" id="PTHR11373">
    <property type="entry name" value="DEOXYNUCLEOSIDE TRIPHOSPHATE TRIPHOSPHOHYDROLASE"/>
    <property type="match status" value="1"/>
</dbReference>
<sequence length="445" mass="47659">MTSVQTFEQGAFDPDVVGGVPRPAEGEEATRAYGDADVERYVKEPPKQKSRTPFERDRARVVHSSAMRRLGAKTQVLTPGTDDFVRTRLTHSLEVAQIGREMGRALGCDPDLVDTACLTHDLGHPPFGHNGERALAAVAAGIGGFEGNAQTLRLLARLEPKVEGAGLNLTRASLDASVKYPWALGAGPRRPDGTATPKFGVYPDDEPVFTWLRQGAPAGVRSIEAQVMDLADDIAYSVHDVEDAVVGGRLDLGLLESADERARVVKAVQDWYGGWHTADAIEAALARLRESGLLVTDVDGSRRGLARLKDLTSSLIGRFSGSAQAATRAAYGPGPHTRYSARLVVPDETALEILALKGVAVAYVMAPREQEPVYLAQREIVADLVAVLADRAPVALEPAFAADWVAAADDDARLRVVVDQVASLTDVSAMQWHARIVGGARTWPA</sequence>
<keyword evidence="6" id="KW-1185">Reference proteome</keyword>
<dbReference type="SUPFAM" id="SSF109604">
    <property type="entry name" value="HD-domain/PDEase-like"/>
    <property type="match status" value="1"/>
</dbReference>
<feature type="region of interest" description="Disordered" evidence="3">
    <location>
        <begin position="1"/>
        <end position="57"/>
    </location>
</feature>
<evidence type="ECO:0000256" key="1">
    <source>
        <dbReference type="ARBA" id="ARBA00022801"/>
    </source>
</evidence>
<dbReference type="HAMAP" id="MF_01212">
    <property type="entry name" value="dGTPase_type2"/>
    <property type="match status" value="1"/>
</dbReference>
<feature type="domain" description="HD" evidence="4">
    <location>
        <begin position="88"/>
        <end position="237"/>
    </location>
</feature>
<feature type="compositionally biased region" description="Basic and acidic residues" evidence="3">
    <location>
        <begin position="37"/>
        <end position="57"/>
    </location>
</feature>
<dbReference type="OrthoDB" id="9803619at2"/>
<reference evidence="5 6" key="1">
    <citation type="submission" date="2019-01" db="EMBL/GenBank/DDBJ databases">
        <title>Genome sequencing of strain 2JSPR-7.</title>
        <authorList>
            <person name="Heo J."/>
            <person name="Kim S.-J."/>
            <person name="Kim J.-S."/>
            <person name="Hong S.-B."/>
            <person name="Kwon S.-W."/>
        </authorList>
    </citation>
    <scope>NUCLEOTIDE SEQUENCE [LARGE SCALE GENOMIC DNA]</scope>
    <source>
        <strain evidence="5 6">2JSPR-7</strain>
    </source>
</reference>
<name>A0A4P6EK62_9MICO</name>
<dbReference type="InterPro" id="IPR023023">
    <property type="entry name" value="dNTPase_2"/>
</dbReference>
<accession>A0A4P6EK62</accession>
<dbReference type="AlphaFoldDB" id="A0A4P6EK62"/>
<proteinExistence type="inferred from homology"/>
<evidence type="ECO:0000256" key="2">
    <source>
        <dbReference type="HAMAP-Rule" id="MF_01212"/>
    </source>
</evidence>
<dbReference type="CDD" id="cd00077">
    <property type="entry name" value="HDc"/>
    <property type="match status" value="1"/>
</dbReference>
<dbReference type="Proteomes" id="UP000291758">
    <property type="component" value="Chromosome"/>
</dbReference>
<dbReference type="InterPro" id="IPR006261">
    <property type="entry name" value="dGTPase"/>
</dbReference>